<gene>
    <name evidence="1" type="ORF">F2Q69_00041213</name>
</gene>
<name>A0A8S9NBD7_BRACR</name>
<reference evidence="1" key="1">
    <citation type="submission" date="2019-12" db="EMBL/GenBank/DDBJ databases">
        <title>Genome sequencing and annotation of Brassica cretica.</title>
        <authorList>
            <person name="Studholme D.J."/>
            <person name="Sarris P."/>
        </authorList>
    </citation>
    <scope>NUCLEOTIDE SEQUENCE</scope>
    <source>
        <strain evidence="1">PFS-109/04</strain>
        <tissue evidence="1">Leaf</tissue>
    </source>
</reference>
<proteinExistence type="predicted"/>
<evidence type="ECO:0000313" key="2">
    <source>
        <dbReference type="Proteomes" id="UP000712600"/>
    </source>
</evidence>
<protein>
    <submittedName>
        <fullName evidence="1">Uncharacterized protein</fullName>
    </submittedName>
</protein>
<sequence>MFGAFLETHVKQDVLTSLITSTLPGWKFDSNNSPHAENGRIVVVWNPSLSVAVYFRSPQIMVCGVFDPATQQHISVCFVYAFNERGDRMPLWTSIKQIFQFKYYPEFSSACDR</sequence>
<dbReference type="EMBL" id="QGKX02001621">
    <property type="protein sequence ID" value="KAF3502374.1"/>
    <property type="molecule type" value="Genomic_DNA"/>
</dbReference>
<evidence type="ECO:0000313" key="1">
    <source>
        <dbReference type="EMBL" id="KAF3502374.1"/>
    </source>
</evidence>
<accession>A0A8S9NBD7</accession>
<organism evidence="1 2">
    <name type="scientific">Brassica cretica</name>
    <name type="common">Mustard</name>
    <dbReference type="NCBI Taxonomy" id="69181"/>
    <lineage>
        <taxon>Eukaryota</taxon>
        <taxon>Viridiplantae</taxon>
        <taxon>Streptophyta</taxon>
        <taxon>Embryophyta</taxon>
        <taxon>Tracheophyta</taxon>
        <taxon>Spermatophyta</taxon>
        <taxon>Magnoliopsida</taxon>
        <taxon>eudicotyledons</taxon>
        <taxon>Gunneridae</taxon>
        <taxon>Pentapetalae</taxon>
        <taxon>rosids</taxon>
        <taxon>malvids</taxon>
        <taxon>Brassicales</taxon>
        <taxon>Brassicaceae</taxon>
        <taxon>Brassiceae</taxon>
        <taxon>Brassica</taxon>
    </lineage>
</organism>
<dbReference type="AlphaFoldDB" id="A0A8S9NBD7"/>
<dbReference type="Proteomes" id="UP000712600">
    <property type="component" value="Unassembled WGS sequence"/>
</dbReference>
<comment type="caution">
    <text evidence="1">The sequence shown here is derived from an EMBL/GenBank/DDBJ whole genome shotgun (WGS) entry which is preliminary data.</text>
</comment>